<feature type="chain" id="PRO_5021015553" description="Secreted protein" evidence="2">
    <location>
        <begin position="19"/>
        <end position="287"/>
    </location>
</feature>
<dbReference type="Proteomes" id="UP000295724">
    <property type="component" value="Unassembled WGS sequence"/>
</dbReference>
<sequence length="287" mass="29746">MKFKSLLFTALISTSALAAEPKEDLNAPIPPGVFLGGGGVGPDAFGYTGTDSNTGTCSTQFVDITATGTNVVSGDDSGAPVTLGAPFNLYGTIYTDVALATNGYIATDVTDTGPDLSNDCPLPAAPSTGGGARIYPLHDDLISDVFYQFFPVCPRPSDNFPGQDVGCHVVQWANTTHFGDATVFTFEAILYDQSWEIAFIQGAGNPEEGSGSTTGIQNDGATDGLTYACNTASSVPAATAQCFTHPAPEQSLFPPRSVPVNNNIALMILAGLFGLIGLSLFRRKAAL</sequence>
<accession>A0A4V3DHS4</accession>
<name>A0A4V3DHS4_9GAMM</name>
<feature type="signal peptide" evidence="2">
    <location>
        <begin position="1"/>
        <end position="18"/>
    </location>
</feature>
<comment type="caution">
    <text evidence="3">The sequence shown here is derived from an EMBL/GenBank/DDBJ whole genome shotgun (WGS) entry which is preliminary data.</text>
</comment>
<keyword evidence="4" id="KW-1185">Reference proteome</keyword>
<organism evidence="3 4">
    <name type="scientific">Marinicella litoralis</name>
    <dbReference type="NCBI Taxonomy" id="644220"/>
    <lineage>
        <taxon>Bacteria</taxon>
        <taxon>Pseudomonadati</taxon>
        <taxon>Pseudomonadota</taxon>
        <taxon>Gammaproteobacteria</taxon>
        <taxon>Lysobacterales</taxon>
        <taxon>Marinicellaceae</taxon>
        <taxon>Marinicella</taxon>
    </lineage>
</organism>
<keyword evidence="1" id="KW-0812">Transmembrane</keyword>
<dbReference type="AlphaFoldDB" id="A0A4V3DHS4"/>
<evidence type="ECO:0000256" key="2">
    <source>
        <dbReference type="SAM" id="SignalP"/>
    </source>
</evidence>
<keyword evidence="1" id="KW-1133">Transmembrane helix</keyword>
<proteinExistence type="predicted"/>
<dbReference type="RefSeq" id="WP_099020256.1">
    <property type="nucleotide sequence ID" value="NZ_NIHB01000007.1"/>
</dbReference>
<gene>
    <name evidence="3" type="ORF">C8D91_1910</name>
</gene>
<protein>
    <recommendedName>
        <fullName evidence="5">Secreted protein</fullName>
    </recommendedName>
</protein>
<dbReference type="OrthoDB" id="1055762at2"/>
<dbReference type="EMBL" id="SNZB01000004">
    <property type="protein sequence ID" value="TDR19361.1"/>
    <property type="molecule type" value="Genomic_DNA"/>
</dbReference>
<reference evidence="3 4" key="1">
    <citation type="submission" date="2019-03" db="EMBL/GenBank/DDBJ databases">
        <title>Genomic Encyclopedia of Type Strains, Phase IV (KMG-IV): sequencing the most valuable type-strain genomes for metagenomic binning, comparative biology and taxonomic classification.</title>
        <authorList>
            <person name="Goeker M."/>
        </authorList>
    </citation>
    <scope>NUCLEOTIDE SEQUENCE [LARGE SCALE GENOMIC DNA]</scope>
    <source>
        <strain evidence="3 4">DSM 25488</strain>
    </source>
</reference>
<feature type="transmembrane region" description="Helical" evidence="1">
    <location>
        <begin position="264"/>
        <end position="281"/>
    </location>
</feature>
<evidence type="ECO:0000256" key="1">
    <source>
        <dbReference type="SAM" id="Phobius"/>
    </source>
</evidence>
<keyword evidence="1" id="KW-0472">Membrane</keyword>
<evidence type="ECO:0008006" key="5">
    <source>
        <dbReference type="Google" id="ProtNLM"/>
    </source>
</evidence>
<keyword evidence="2" id="KW-0732">Signal</keyword>
<evidence type="ECO:0000313" key="4">
    <source>
        <dbReference type="Proteomes" id="UP000295724"/>
    </source>
</evidence>
<evidence type="ECO:0000313" key="3">
    <source>
        <dbReference type="EMBL" id="TDR19361.1"/>
    </source>
</evidence>